<dbReference type="AlphaFoldDB" id="A0AAV7ZSQ1"/>
<keyword evidence="2" id="KW-0479">Metal-binding</keyword>
<dbReference type="PANTHER" id="PTHR11668">
    <property type="entry name" value="SERINE/THREONINE PROTEIN PHOSPHATASE"/>
    <property type="match status" value="1"/>
</dbReference>
<feature type="domain" description="Serine/threonine specific protein phosphatases" evidence="6">
    <location>
        <begin position="29"/>
        <end position="254"/>
    </location>
</feature>
<evidence type="ECO:0000256" key="3">
    <source>
        <dbReference type="ARBA" id="ARBA00022801"/>
    </source>
</evidence>
<organism evidence="7 8">
    <name type="scientific">Anaeramoeba flamelloides</name>
    <dbReference type="NCBI Taxonomy" id="1746091"/>
    <lineage>
        <taxon>Eukaryota</taxon>
        <taxon>Metamonada</taxon>
        <taxon>Anaeramoebidae</taxon>
        <taxon>Anaeramoeba</taxon>
    </lineage>
</organism>
<name>A0AAV7ZSQ1_9EUKA</name>
<dbReference type="GO" id="GO:0005634">
    <property type="term" value="C:nucleus"/>
    <property type="evidence" value="ECO:0007669"/>
    <property type="project" value="TreeGrafter"/>
</dbReference>
<evidence type="ECO:0000256" key="1">
    <source>
        <dbReference type="ARBA" id="ARBA00013081"/>
    </source>
</evidence>
<keyword evidence="3" id="KW-0378">Hydrolase</keyword>
<dbReference type="EC" id="3.1.3.16" evidence="1"/>
<evidence type="ECO:0000259" key="6">
    <source>
        <dbReference type="SMART" id="SM00156"/>
    </source>
</evidence>
<dbReference type="Gene3D" id="3.60.21.10">
    <property type="match status" value="2"/>
</dbReference>
<dbReference type="Pfam" id="PF00149">
    <property type="entry name" value="Metallophos"/>
    <property type="match status" value="2"/>
</dbReference>
<evidence type="ECO:0000313" key="8">
    <source>
        <dbReference type="Proteomes" id="UP001146793"/>
    </source>
</evidence>
<accession>A0AAV7ZSQ1</accession>
<evidence type="ECO:0000256" key="4">
    <source>
        <dbReference type="ARBA" id="ARBA00022912"/>
    </source>
</evidence>
<dbReference type="InterPro" id="IPR031675">
    <property type="entry name" value="STPPase_N"/>
</dbReference>
<evidence type="ECO:0000256" key="2">
    <source>
        <dbReference type="ARBA" id="ARBA00022723"/>
    </source>
</evidence>
<dbReference type="EMBL" id="JANTQA010000023">
    <property type="protein sequence ID" value="KAJ3445036.1"/>
    <property type="molecule type" value="Genomic_DNA"/>
</dbReference>
<dbReference type="PANTHER" id="PTHR11668:SF496">
    <property type="entry name" value="SERINE_THREONINE-PROTEIN PHOSPHATASE"/>
    <property type="match status" value="1"/>
</dbReference>
<dbReference type="Proteomes" id="UP001146793">
    <property type="component" value="Unassembled WGS sequence"/>
</dbReference>
<gene>
    <name evidence="7" type="ORF">M0812_10899</name>
</gene>
<evidence type="ECO:0000256" key="5">
    <source>
        <dbReference type="ARBA" id="ARBA00023211"/>
    </source>
</evidence>
<dbReference type="InterPro" id="IPR004843">
    <property type="entry name" value="Calcineurin-like_PHP"/>
</dbReference>
<keyword evidence="4" id="KW-0904">Protein phosphatase</keyword>
<dbReference type="GO" id="GO:0005737">
    <property type="term" value="C:cytoplasm"/>
    <property type="evidence" value="ECO:0007669"/>
    <property type="project" value="TreeGrafter"/>
</dbReference>
<protein>
    <recommendedName>
        <fullName evidence="1">protein-serine/threonine phosphatase</fullName>
        <ecNumber evidence="1">3.1.3.16</ecNumber>
    </recommendedName>
</protein>
<dbReference type="InterPro" id="IPR006186">
    <property type="entry name" value="Ser/Thr-sp_prot-phosphatase"/>
</dbReference>
<dbReference type="InterPro" id="IPR050341">
    <property type="entry name" value="PP1_catalytic_subunit"/>
</dbReference>
<dbReference type="SMART" id="SM00156">
    <property type="entry name" value="PP2Ac"/>
    <property type="match status" value="1"/>
</dbReference>
<reference evidence="7" key="1">
    <citation type="submission" date="2022-08" db="EMBL/GenBank/DDBJ databases">
        <title>Novel sulphate-reducing endosymbionts in the free-living metamonad Anaeramoeba.</title>
        <authorList>
            <person name="Jerlstrom-Hultqvist J."/>
            <person name="Cepicka I."/>
            <person name="Gallot-Lavallee L."/>
            <person name="Salas-Leiva D."/>
            <person name="Curtis B.A."/>
            <person name="Zahonova K."/>
            <person name="Pipaliya S."/>
            <person name="Dacks J."/>
            <person name="Roger A.J."/>
        </authorList>
    </citation>
    <scope>NUCLEOTIDE SEQUENCE</scope>
    <source>
        <strain evidence="7">Busselton2</strain>
    </source>
</reference>
<sequence length="278" mass="31660">MTEDDLFYDSLITRLFKTGNKKKRKSVALKEPEIRKIVKSARQIFLKQPILLELQSPLNICGDIHGQYLDLLRLFDSGGFPPKSNYLFLGDYVGIKKYSVKLWKIFSDCFNCLPLAAVVDEKIFCVHGGLSPDLKNLNQIKKIPRPAKVPESGLLCDLLWSDPAEEGDGWEENDRGVSWVFGESVVEKFKEEHDFDLICRAHQVVEKGYEFYSNRSLVTIFSAPNYCGEFDNNGAMMIVDEELECSFGVILASKKEPPAWSLNNFPPTPPRKSKVKRK</sequence>
<comment type="caution">
    <text evidence="7">The sequence shown here is derived from an EMBL/GenBank/DDBJ whole genome shotgun (WGS) entry which is preliminary data.</text>
</comment>
<keyword evidence="5" id="KW-0464">Manganese</keyword>
<proteinExistence type="predicted"/>
<dbReference type="SUPFAM" id="SSF56300">
    <property type="entry name" value="Metallo-dependent phosphatases"/>
    <property type="match status" value="1"/>
</dbReference>
<dbReference type="InterPro" id="IPR029052">
    <property type="entry name" value="Metallo-depent_PP-like"/>
</dbReference>
<evidence type="ECO:0000313" key="7">
    <source>
        <dbReference type="EMBL" id="KAJ3445036.1"/>
    </source>
</evidence>
<dbReference type="PRINTS" id="PR00114">
    <property type="entry name" value="STPHPHTASE"/>
</dbReference>
<dbReference type="Pfam" id="PF16891">
    <property type="entry name" value="STPPase_N"/>
    <property type="match status" value="1"/>
</dbReference>
<dbReference type="FunFam" id="3.60.21.10:FF:000133">
    <property type="entry name" value="Protein CBR-PPH-1"/>
    <property type="match status" value="1"/>
</dbReference>
<dbReference type="GO" id="GO:0046872">
    <property type="term" value="F:metal ion binding"/>
    <property type="evidence" value="ECO:0007669"/>
    <property type="project" value="UniProtKB-KW"/>
</dbReference>
<dbReference type="GO" id="GO:0004722">
    <property type="term" value="F:protein serine/threonine phosphatase activity"/>
    <property type="evidence" value="ECO:0007669"/>
    <property type="project" value="UniProtKB-EC"/>
</dbReference>